<dbReference type="PANTHER" id="PTHR30290">
    <property type="entry name" value="PERIPLASMIC BINDING COMPONENT OF ABC TRANSPORTER"/>
    <property type="match status" value="1"/>
</dbReference>
<keyword evidence="4" id="KW-1185">Reference proteome</keyword>
<evidence type="ECO:0000256" key="1">
    <source>
        <dbReference type="SAM" id="SignalP"/>
    </source>
</evidence>
<dbReference type="Proteomes" id="UP000586095">
    <property type="component" value="Unassembled WGS sequence"/>
</dbReference>
<dbReference type="RefSeq" id="WP_185987038.1">
    <property type="nucleotide sequence ID" value="NZ_BAAALZ010000001.1"/>
</dbReference>
<dbReference type="Gene3D" id="3.10.105.10">
    <property type="entry name" value="Dipeptide-binding Protein, Domain 3"/>
    <property type="match status" value="1"/>
</dbReference>
<dbReference type="Pfam" id="PF00496">
    <property type="entry name" value="SBP_bac_5"/>
    <property type="match status" value="1"/>
</dbReference>
<dbReference type="InterPro" id="IPR000914">
    <property type="entry name" value="SBP_5_dom"/>
</dbReference>
<feature type="signal peptide" evidence="1">
    <location>
        <begin position="1"/>
        <end position="26"/>
    </location>
</feature>
<dbReference type="GO" id="GO:0042597">
    <property type="term" value="C:periplasmic space"/>
    <property type="evidence" value="ECO:0007669"/>
    <property type="project" value="UniProtKB-ARBA"/>
</dbReference>
<dbReference type="SUPFAM" id="SSF53850">
    <property type="entry name" value="Periplasmic binding protein-like II"/>
    <property type="match status" value="1"/>
</dbReference>
<dbReference type="InterPro" id="IPR039424">
    <property type="entry name" value="SBP_5"/>
</dbReference>
<evidence type="ECO:0000313" key="3">
    <source>
        <dbReference type="EMBL" id="NYD26992.1"/>
    </source>
</evidence>
<dbReference type="PIRSF" id="PIRSF002741">
    <property type="entry name" value="MppA"/>
    <property type="match status" value="1"/>
</dbReference>
<dbReference type="CDD" id="cd08506">
    <property type="entry name" value="PBP2_clavulanate_OppA2"/>
    <property type="match status" value="1"/>
</dbReference>
<keyword evidence="1" id="KW-0732">Signal</keyword>
<feature type="chain" id="PRO_5038380990" evidence="1">
    <location>
        <begin position="27"/>
        <end position="589"/>
    </location>
</feature>
<reference evidence="3 4" key="1">
    <citation type="submission" date="2020-07" db="EMBL/GenBank/DDBJ databases">
        <title>Sequencing the genomes of 1000 actinobacteria strains.</title>
        <authorList>
            <person name="Klenk H.-P."/>
        </authorList>
    </citation>
    <scope>NUCLEOTIDE SEQUENCE [LARGE SCALE GENOMIC DNA]</scope>
    <source>
        <strain evidence="3 4">DSM 17380</strain>
    </source>
</reference>
<dbReference type="Gene3D" id="3.40.190.10">
    <property type="entry name" value="Periplasmic binding protein-like II"/>
    <property type="match status" value="1"/>
</dbReference>
<name>A0A852RJX5_9MICO</name>
<protein>
    <submittedName>
        <fullName evidence="3">Peptide/nickel transport system substrate-binding protein</fullName>
    </submittedName>
</protein>
<gene>
    <name evidence="3" type="ORF">BJ960_001795</name>
</gene>
<dbReference type="AlphaFoldDB" id="A0A852RJX5"/>
<dbReference type="EMBL" id="JACCBD010000001">
    <property type="protein sequence ID" value="NYD26992.1"/>
    <property type="molecule type" value="Genomic_DNA"/>
</dbReference>
<dbReference type="GO" id="GO:0015833">
    <property type="term" value="P:peptide transport"/>
    <property type="evidence" value="ECO:0007669"/>
    <property type="project" value="TreeGrafter"/>
</dbReference>
<evidence type="ECO:0000259" key="2">
    <source>
        <dbReference type="Pfam" id="PF00496"/>
    </source>
</evidence>
<evidence type="ECO:0000313" key="4">
    <source>
        <dbReference type="Proteomes" id="UP000586095"/>
    </source>
</evidence>
<accession>A0A852RJX5</accession>
<feature type="domain" description="Solute-binding protein family 5" evidence="2">
    <location>
        <begin position="91"/>
        <end position="487"/>
    </location>
</feature>
<proteinExistence type="predicted"/>
<dbReference type="InterPro" id="IPR030678">
    <property type="entry name" value="Peptide/Ni-bd"/>
</dbReference>
<comment type="caution">
    <text evidence="3">The sequence shown here is derived from an EMBL/GenBank/DDBJ whole genome shotgun (WGS) entry which is preliminary data.</text>
</comment>
<dbReference type="PANTHER" id="PTHR30290:SF83">
    <property type="entry name" value="ABC TRANSPORTER SUBSTRATE-BINDING PROTEIN"/>
    <property type="match status" value="1"/>
</dbReference>
<dbReference type="PROSITE" id="PS51257">
    <property type="entry name" value="PROKAR_LIPOPROTEIN"/>
    <property type="match status" value="1"/>
</dbReference>
<sequence>MARKQILSGVALGAAAMLVLSGCASGGGSGDGGAGGGEAQTGGTLKVLAQGDVDRLDPQLTAYVPVNSVVRSISRSLLSYVSSNDVDERIELTGDLATEVPTASEDGLTYEIKLRDGVTWDAPDGARPIVAGDVARGIERICNPHIGAALGGYFINLIDGMAEYCEGFAGVAAEPAAMKDYIESNDISGIATPDDQTVVFTLVEPASDFTSMLSLPTANPAPVEVLDYLPDSPEYRENFVASGPYTVASYTPDVKWEFVRNESWNADSDPLRKAYVDTIEMTMGVEGDAAMQQLQAGSADMLFDLSPSPANIQQLTAANDEKFTTMENGGIDQFMWFNTASDNNGGALQKLEVRQAIQYAIDKPAVVQVMGGEDIASVTNGIFGPGINGYEDFSLYGDESGKADPEKAKELLKEAGVENLTLKFPYRNVGTQPDIAQTVQASLEAAGITVELFPVPPTDYYANFMTNRENASGGKWDVALVGWSPDWVGGAARSVFQPQFSFDGTPQAYNYVDFNSDKANELADQALAAATPEEAGKLWHEVDKTVMAESPIVSIVSRKKANYHSDRVQNFEIYALAQNGDWANVWLKQ</sequence>
<dbReference type="GO" id="GO:0043190">
    <property type="term" value="C:ATP-binding cassette (ABC) transporter complex"/>
    <property type="evidence" value="ECO:0007669"/>
    <property type="project" value="InterPro"/>
</dbReference>
<dbReference type="GO" id="GO:1904680">
    <property type="term" value="F:peptide transmembrane transporter activity"/>
    <property type="evidence" value="ECO:0007669"/>
    <property type="project" value="TreeGrafter"/>
</dbReference>
<organism evidence="3 4">
    <name type="scientific">Leucobacter aridicollis</name>
    <dbReference type="NCBI Taxonomy" id="283878"/>
    <lineage>
        <taxon>Bacteria</taxon>
        <taxon>Bacillati</taxon>
        <taxon>Actinomycetota</taxon>
        <taxon>Actinomycetes</taxon>
        <taxon>Micrococcales</taxon>
        <taxon>Microbacteriaceae</taxon>
        <taxon>Leucobacter</taxon>
    </lineage>
</organism>